<comment type="caution">
    <text evidence="1">The sequence shown here is derived from an EMBL/GenBank/DDBJ whole genome shotgun (WGS) entry which is preliminary data.</text>
</comment>
<accession>A0A540MTI2</accession>
<evidence type="ECO:0000313" key="2">
    <source>
        <dbReference type="Proteomes" id="UP000315295"/>
    </source>
</evidence>
<dbReference type="AlphaFoldDB" id="A0A540MTI2"/>
<dbReference type="EMBL" id="VIEB01000181">
    <property type="protein sequence ID" value="TQE02116.1"/>
    <property type="molecule type" value="Genomic_DNA"/>
</dbReference>
<name>A0A540MTI2_MALBA</name>
<organism evidence="1 2">
    <name type="scientific">Malus baccata</name>
    <name type="common">Siberian crab apple</name>
    <name type="synonym">Pyrus baccata</name>
    <dbReference type="NCBI Taxonomy" id="106549"/>
    <lineage>
        <taxon>Eukaryota</taxon>
        <taxon>Viridiplantae</taxon>
        <taxon>Streptophyta</taxon>
        <taxon>Embryophyta</taxon>
        <taxon>Tracheophyta</taxon>
        <taxon>Spermatophyta</taxon>
        <taxon>Magnoliopsida</taxon>
        <taxon>eudicotyledons</taxon>
        <taxon>Gunneridae</taxon>
        <taxon>Pentapetalae</taxon>
        <taxon>rosids</taxon>
        <taxon>fabids</taxon>
        <taxon>Rosales</taxon>
        <taxon>Rosaceae</taxon>
        <taxon>Amygdaloideae</taxon>
        <taxon>Maleae</taxon>
        <taxon>Malus</taxon>
    </lineage>
</organism>
<reference evidence="1 2" key="1">
    <citation type="journal article" date="2019" name="G3 (Bethesda)">
        <title>Sequencing of a Wild Apple (Malus baccata) Genome Unravels the Differences Between Cultivated and Wild Apple Species Regarding Disease Resistance and Cold Tolerance.</title>
        <authorList>
            <person name="Chen X."/>
        </authorList>
    </citation>
    <scope>NUCLEOTIDE SEQUENCE [LARGE SCALE GENOMIC DNA]</scope>
    <source>
        <strain evidence="2">cv. Shandingzi</strain>
        <tissue evidence="1">Leaves</tissue>
    </source>
</reference>
<sequence>MPKSSRAFKHRHNRKRKKPTLLNISFQSTEIAMILQNPPPGAVLLKFKDLENSGDRSADSYNMQTAPGLSNIVMHWDGSSGSWGISAS</sequence>
<protein>
    <submittedName>
        <fullName evidence="1">Uncharacterized protein</fullName>
    </submittedName>
</protein>
<keyword evidence="2" id="KW-1185">Reference proteome</keyword>
<dbReference type="Proteomes" id="UP000315295">
    <property type="component" value="Unassembled WGS sequence"/>
</dbReference>
<gene>
    <name evidence="1" type="ORF">C1H46_012244</name>
</gene>
<evidence type="ECO:0000313" key="1">
    <source>
        <dbReference type="EMBL" id="TQE02116.1"/>
    </source>
</evidence>
<proteinExistence type="predicted"/>